<gene>
    <name evidence="1" type="ORF">FSB_LOCUS54205</name>
</gene>
<accession>A0A2N9IQE7</accession>
<dbReference type="InterPro" id="IPR050354">
    <property type="entry name" value="F-box/kelch-repeat_ARATH"/>
</dbReference>
<dbReference type="AlphaFoldDB" id="A0A2N9IQE7"/>
<protein>
    <submittedName>
        <fullName evidence="1">Uncharacterized protein</fullName>
    </submittedName>
</protein>
<dbReference type="PANTHER" id="PTHR24414">
    <property type="entry name" value="F-BOX/KELCH-REPEAT PROTEIN SKIP4"/>
    <property type="match status" value="1"/>
</dbReference>
<dbReference type="PANTHER" id="PTHR24414:SF23">
    <property type="entry name" value="F-BOX_KELCH-REPEAT PROTEIN SKIP6"/>
    <property type="match status" value="1"/>
</dbReference>
<organism evidence="1">
    <name type="scientific">Fagus sylvatica</name>
    <name type="common">Beechnut</name>
    <dbReference type="NCBI Taxonomy" id="28930"/>
    <lineage>
        <taxon>Eukaryota</taxon>
        <taxon>Viridiplantae</taxon>
        <taxon>Streptophyta</taxon>
        <taxon>Embryophyta</taxon>
        <taxon>Tracheophyta</taxon>
        <taxon>Spermatophyta</taxon>
        <taxon>Magnoliopsida</taxon>
        <taxon>eudicotyledons</taxon>
        <taxon>Gunneridae</taxon>
        <taxon>Pentapetalae</taxon>
        <taxon>rosids</taxon>
        <taxon>fabids</taxon>
        <taxon>Fagales</taxon>
        <taxon>Fagaceae</taxon>
        <taxon>Fagus</taxon>
    </lineage>
</organism>
<name>A0A2N9IQE7_FAGSY</name>
<evidence type="ECO:0000313" key="1">
    <source>
        <dbReference type="EMBL" id="SPD26323.1"/>
    </source>
</evidence>
<dbReference type="SUPFAM" id="SSF117281">
    <property type="entry name" value="Kelch motif"/>
    <property type="match status" value="1"/>
</dbReference>
<dbReference type="Gene3D" id="2.120.10.80">
    <property type="entry name" value="Kelch-type beta propeller"/>
    <property type="match status" value="1"/>
</dbReference>
<proteinExistence type="predicted"/>
<dbReference type="InterPro" id="IPR015915">
    <property type="entry name" value="Kelch-typ_b-propeller"/>
</dbReference>
<dbReference type="EMBL" id="OIVN01006152">
    <property type="protein sequence ID" value="SPD26323.1"/>
    <property type="molecule type" value="Genomic_DNA"/>
</dbReference>
<reference evidence="1" key="1">
    <citation type="submission" date="2018-02" db="EMBL/GenBank/DDBJ databases">
        <authorList>
            <person name="Cohen D.B."/>
            <person name="Kent A.D."/>
        </authorList>
    </citation>
    <scope>NUCLEOTIDE SEQUENCE</scope>
</reference>
<dbReference type="Pfam" id="PF01344">
    <property type="entry name" value="Kelch_1"/>
    <property type="match status" value="1"/>
</dbReference>
<dbReference type="InterPro" id="IPR006652">
    <property type="entry name" value="Kelch_1"/>
</dbReference>
<sequence>MEEIAFCGYDNSSPTVPSLEWFSIKLDPYPVYSSHENKRVKLSHNQLKPFSVSDFDKHRQHEAIGSNLCYINGLNVMTLDVNSPSDGWKLSPPMTLSRHYPKTTVLDGNLYVLGGFASNSPPNLIGWMEVFDPISQTWNSLPNPPSPICPYNFTCSALESKKQILVIEDSADMCRTKFHTYDVNTTCWTTCEIQSHDLFVHRSSKTPVAVGTTLYWVDMDDCGLKFGFLLQSSIFKRCVAVISYVSCFIFEVSPIFEDDGKGKHNHDEDDDDDASFPKLRISLVSIHRYPLPHALCILDTLLL</sequence>